<name>A0ABY7C8M7_9BASI</name>
<feature type="compositionally biased region" description="Polar residues" evidence="1">
    <location>
        <begin position="65"/>
        <end position="82"/>
    </location>
</feature>
<dbReference type="Proteomes" id="UP001164743">
    <property type="component" value="Chromosome 1A"/>
</dbReference>
<feature type="region of interest" description="Disordered" evidence="1">
    <location>
        <begin position="50"/>
        <end position="82"/>
    </location>
</feature>
<evidence type="ECO:0000313" key="2">
    <source>
        <dbReference type="EMBL" id="WAQ81520.1"/>
    </source>
</evidence>
<organism evidence="2 3">
    <name type="scientific">Puccinia triticina</name>
    <dbReference type="NCBI Taxonomy" id="208348"/>
    <lineage>
        <taxon>Eukaryota</taxon>
        <taxon>Fungi</taxon>
        <taxon>Dikarya</taxon>
        <taxon>Basidiomycota</taxon>
        <taxon>Pucciniomycotina</taxon>
        <taxon>Pucciniomycetes</taxon>
        <taxon>Pucciniales</taxon>
        <taxon>Pucciniaceae</taxon>
        <taxon>Puccinia</taxon>
    </lineage>
</organism>
<reference evidence="2" key="1">
    <citation type="submission" date="2022-10" db="EMBL/GenBank/DDBJ databases">
        <title>Puccinia triticina Genome sequencing and assembly.</title>
        <authorList>
            <person name="Li C."/>
        </authorList>
    </citation>
    <scope>NUCLEOTIDE SEQUENCE</scope>
    <source>
        <strain evidence="2">Pt15</strain>
    </source>
</reference>
<feature type="region of interest" description="Disordered" evidence="1">
    <location>
        <begin position="1"/>
        <end position="37"/>
    </location>
</feature>
<evidence type="ECO:0000313" key="3">
    <source>
        <dbReference type="Proteomes" id="UP001164743"/>
    </source>
</evidence>
<dbReference type="GeneID" id="77806828"/>
<evidence type="ECO:0000256" key="1">
    <source>
        <dbReference type="SAM" id="MobiDB-lite"/>
    </source>
</evidence>
<dbReference type="EMBL" id="CP110421">
    <property type="protein sequence ID" value="WAQ81520.1"/>
    <property type="molecule type" value="Genomic_DNA"/>
</dbReference>
<accession>A0ABY7C8M7</accession>
<feature type="compositionally biased region" description="Polar residues" evidence="1">
    <location>
        <begin position="13"/>
        <end position="31"/>
    </location>
</feature>
<dbReference type="RefSeq" id="XP_053017075.1">
    <property type="nucleotide sequence ID" value="XM_053165933.1"/>
</dbReference>
<sequence length="154" mass="16496">MGNNPATGHPGVNPTNYSLSTPHPAQSQSGEMMTPAHSWIGPPPLAYPISPVPGVNNHQPWAPSPTGSNARPSVSSQTSSLETWVRETSCPVLLAEDLQSYGSRASRRLRVADTPFPQVQAELNRQDEAFRAAHLPPNIAQGDALERLLCDTAL</sequence>
<keyword evidence="3" id="KW-1185">Reference proteome</keyword>
<gene>
    <name evidence="2" type="ORF">PtA15_1A862</name>
</gene>
<protein>
    <submittedName>
        <fullName evidence="2">Uncharacterized protein</fullName>
    </submittedName>
</protein>
<proteinExistence type="predicted"/>